<evidence type="ECO:0000313" key="1">
    <source>
        <dbReference type="EMBL" id="MFD1532393.1"/>
    </source>
</evidence>
<keyword evidence="2" id="KW-1185">Reference proteome</keyword>
<reference evidence="2" key="1">
    <citation type="journal article" date="2019" name="Int. J. Syst. Evol. Microbiol.">
        <title>The Global Catalogue of Microorganisms (GCM) 10K type strain sequencing project: providing services to taxonomists for standard genome sequencing and annotation.</title>
        <authorList>
            <consortium name="The Broad Institute Genomics Platform"/>
            <consortium name="The Broad Institute Genome Sequencing Center for Infectious Disease"/>
            <person name="Wu L."/>
            <person name="Ma J."/>
        </authorList>
    </citation>
    <scope>NUCLEOTIDE SEQUENCE [LARGE SCALE GENOMIC DNA]</scope>
    <source>
        <strain evidence="2">JCM 12165</strain>
    </source>
</reference>
<comment type="caution">
    <text evidence="1">The sequence shown here is derived from an EMBL/GenBank/DDBJ whole genome shotgun (WGS) entry which is preliminary data.</text>
</comment>
<sequence>MTWIPEGCTLPTEEQPLRLSEFDAIFASATRAAERPDATWLRLHLPGPAAATAGDLAARETACCSFFSFDVRVTAGTAVLDVRVPAARVSVLDAVQRQAEAARTR</sequence>
<name>A0ABW4FQH0_9PSEU</name>
<dbReference type="Proteomes" id="UP001597145">
    <property type="component" value="Unassembled WGS sequence"/>
</dbReference>
<accession>A0ABW4FQH0</accession>
<evidence type="ECO:0008006" key="3">
    <source>
        <dbReference type="Google" id="ProtNLM"/>
    </source>
</evidence>
<protein>
    <recommendedName>
        <fullName evidence="3">Arsenate reductase</fullName>
    </recommendedName>
</protein>
<evidence type="ECO:0000313" key="2">
    <source>
        <dbReference type="Proteomes" id="UP001597145"/>
    </source>
</evidence>
<proteinExistence type="predicted"/>
<dbReference type="RefSeq" id="WP_343986617.1">
    <property type="nucleotide sequence ID" value="NZ_BAAAJG010000027.1"/>
</dbReference>
<organism evidence="1 2">
    <name type="scientific">Pseudonocardia aurantiaca</name>
    <dbReference type="NCBI Taxonomy" id="75290"/>
    <lineage>
        <taxon>Bacteria</taxon>
        <taxon>Bacillati</taxon>
        <taxon>Actinomycetota</taxon>
        <taxon>Actinomycetes</taxon>
        <taxon>Pseudonocardiales</taxon>
        <taxon>Pseudonocardiaceae</taxon>
        <taxon>Pseudonocardia</taxon>
    </lineage>
</organism>
<dbReference type="EMBL" id="JBHUCP010000018">
    <property type="protein sequence ID" value="MFD1532393.1"/>
    <property type="molecule type" value="Genomic_DNA"/>
</dbReference>
<gene>
    <name evidence="1" type="ORF">ACFSCY_23480</name>
</gene>